<feature type="region of interest" description="Disordered" evidence="5">
    <location>
        <begin position="287"/>
        <end position="310"/>
    </location>
</feature>
<feature type="coiled-coil region" evidence="4">
    <location>
        <begin position="346"/>
        <end position="401"/>
    </location>
</feature>
<dbReference type="Proteomes" id="UP000245320">
    <property type="component" value="Chromosome 6"/>
</dbReference>
<proteinExistence type="inferred from homology"/>
<dbReference type="CTD" id="10807"/>
<sequence>MAGYARRPGVAPLSRARSLVIPDAPAFYERRSCLPQLDCERPQARDLESHFFGIRPTFMCYVPSPVLASVGDTDLGYGKGKGTMHGPSGAQNTHFGGEKLGDLEEANPFSFKEFLKSKNLGLSKEDTDSRIYSKEATRHSLGLGRSSPTSQAMGYGLEHQQPFFEDPTGAGDLLDEDEDEGWDGAYLPSAVEQTHSSRVAASTSPCSTYVSFFSNPSELVGPESLPPCMLSDSDSRVSPAGSPSTDFTVHGESLGDRHLRTLQISYEALKDENSKLRRKLTEVQSFSETQTEIAKSTPLDNGAAELSDGPRAPLTASQLASSSEVVASQLFLPRVRTLERKLEAKMIKEESDYHDLESVVQQVEQNLERMTKRAVKAENHVLKLKQEISLLQAQVSNFKHENEALRSGQGASLAVVKQNTDVALQNLRVVMNNARASVKQLVSGAETLNLVAEILKSIDRISEIKDQGEES</sequence>
<reference evidence="7" key="1">
    <citation type="submission" date="2025-08" db="UniProtKB">
        <authorList>
            <consortium name="RefSeq"/>
        </authorList>
    </citation>
    <scope>IDENTIFICATION</scope>
    <source>
        <tissue evidence="7">Spleen</tissue>
    </source>
</reference>
<evidence type="ECO:0000313" key="6">
    <source>
        <dbReference type="Proteomes" id="UP000245320"/>
    </source>
</evidence>
<evidence type="ECO:0000256" key="1">
    <source>
        <dbReference type="ARBA" id="ARBA00007791"/>
    </source>
</evidence>
<gene>
    <name evidence="7" type="primary">ENTR1</name>
</gene>
<accession>A0A6J3RJY5</accession>
<evidence type="ECO:0000313" key="7">
    <source>
        <dbReference type="RefSeq" id="XP_033714960.1"/>
    </source>
</evidence>
<dbReference type="GO" id="GO:0005813">
    <property type="term" value="C:centrosome"/>
    <property type="evidence" value="ECO:0007669"/>
    <property type="project" value="TreeGrafter"/>
</dbReference>
<dbReference type="GO" id="GO:0045724">
    <property type="term" value="P:positive regulation of cilium assembly"/>
    <property type="evidence" value="ECO:0007669"/>
    <property type="project" value="TreeGrafter"/>
</dbReference>
<dbReference type="PANTHER" id="PTHR31259:SF3">
    <property type="entry name" value="ENDOSOME-ASSOCIATED-TRAFFICKING REGULATOR 1"/>
    <property type="match status" value="1"/>
</dbReference>
<dbReference type="PANTHER" id="PTHR31259">
    <property type="entry name" value="ENDOSOME-ASSOCIATED TRAFFICKING REGULATOR 1"/>
    <property type="match status" value="1"/>
</dbReference>
<evidence type="ECO:0000256" key="4">
    <source>
        <dbReference type="SAM" id="Coils"/>
    </source>
</evidence>
<feature type="region of interest" description="Disordered" evidence="5">
    <location>
        <begin position="230"/>
        <end position="250"/>
    </location>
</feature>
<comment type="similarity">
    <text evidence="1">Belongs to the ENTR1 family.</text>
</comment>
<dbReference type="InterPro" id="IPR026757">
    <property type="entry name" value="ENTR1"/>
</dbReference>
<dbReference type="GeneID" id="101315625"/>
<keyword evidence="3 4" id="KW-0175">Coiled coil</keyword>
<evidence type="ECO:0000256" key="2">
    <source>
        <dbReference type="ARBA" id="ARBA00016007"/>
    </source>
</evidence>
<dbReference type="GO" id="GO:0032465">
    <property type="term" value="P:regulation of cytokinesis"/>
    <property type="evidence" value="ECO:0007669"/>
    <property type="project" value="TreeGrafter"/>
</dbReference>
<evidence type="ECO:0000256" key="5">
    <source>
        <dbReference type="SAM" id="MobiDB-lite"/>
    </source>
</evidence>
<dbReference type="GO" id="GO:1903566">
    <property type="term" value="P:positive regulation of protein localization to cilium"/>
    <property type="evidence" value="ECO:0007669"/>
    <property type="project" value="TreeGrafter"/>
</dbReference>
<dbReference type="GO" id="GO:0030496">
    <property type="term" value="C:midbody"/>
    <property type="evidence" value="ECO:0007669"/>
    <property type="project" value="TreeGrafter"/>
</dbReference>
<dbReference type="AlphaFoldDB" id="A0A6J3RJY5"/>
<dbReference type="RefSeq" id="XP_033714960.1">
    <property type="nucleotide sequence ID" value="XM_033859069.1"/>
</dbReference>
<protein>
    <recommendedName>
        <fullName evidence="2">Endosome-associated-trafficking regulator 1</fullName>
    </recommendedName>
</protein>
<organism evidence="6 7">
    <name type="scientific">Tursiops truncatus</name>
    <name type="common">Atlantic bottle-nosed dolphin</name>
    <name type="synonym">Delphinus truncatus</name>
    <dbReference type="NCBI Taxonomy" id="9739"/>
    <lineage>
        <taxon>Eukaryota</taxon>
        <taxon>Metazoa</taxon>
        <taxon>Chordata</taxon>
        <taxon>Craniata</taxon>
        <taxon>Vertebrata</taxon>
        <taxon>Euteleostomi</taxon>
        <taxon>Mammalia</taxon>
        <taxon>Eutheria</taxon>
        <taxon>Laurasiatheria</taxon>
        <taxon>Artiodactyla</taxon>
        <taxon>Whippomorpha</taxon>
        <taxon>Cetacea</taxon>
        <taxon>Odontoceti</taxon>
        <taxon>Delphinidae</taxon>
        <taxon>Tursiops</taxon>
    </lineage>
</organism>
<evidence type="ECO:0000256" key="3">
    <source>
        <dbReference type="ARBA" id="ARBA00023054"/>
    </source>
</evidence>
<dbReference type="GO" id="GO:0036064">
    <property type="term" value="C:ciliary basal body"/>
    <property type="evidence" value="ECO:0007669"/>
    <property type="project" value="TreeGrafter"/>
</dbReference>
<keyword evidence="6" id="KW-1185">Reference proteome</keyword>
<feature type="coiled-coil region" evidence="4">
    <location>
        <begin position="259"/>
        <end position="286"/>
    </location>
</feature>
<name>A0A6J3RJY5_TURTR</name>
<dbReference type="GO" id="GO:0055037">
    <property type="term" value="C:recycling endosome"/>
    <property type="evidence" value="ECO:0007669"/>
    <property type="project" value="TreeGrafter"/>
</dbReference>
<feature type="region of interest" description="Disordered" evidence="5">
    <location>
        <begin position="82"/>
        <end position="101"/>
    </location>
</feature>
<dbReference type="GO" id="GO:0005769">
    <property type="term" value="C:early endosome"/>
    <property type="evidence" value="ECO:0007669"/>
    <property type="project" value="TreeGrafter"/>
</dbReference>